<dbReference type="SUPFAM" id="SSF89260">
    <property type="entry name" value="Collagen-binding domain"/>
    <property type="match status" value="3"/>
</dbReference>
<dbReference type="InterPro" id="IPR000209">
    <property type="entry name" value="Peptidase_S8/S53_dom"/>
</dbReference>
<keyword evidence="7" id="KW-0732">Signal</keyword>
<dbReference type="PANTHER" id="PTHR43806:SF11">
    <property type="entry name" value="CEREVISIN-RELATED"/>
    <property type="match status" value="1"/>
</dbReference>
<dbReference type="Gene3D" id="3.40.50.200">
    <property type="entry name" value="Peptidase S8/S53 domain"/>
    <property type="match status" value="1"/>
</dbReference>
<reference evidence="9 10" key="1">
    <citation type="submission" date="2020-08" db="EMBL/GenBank/DDBJ databases">
        <title>Cohnella phylogeny.</title>
        <authorList>
            <person name="Dunlap C."/>
        </authorList>
    </citation>
    <scope>NUCLEOTIDE SEQUENCE [LARGE SCALE GENOMIC DNA]</scope>
    <source>
        <strain evidence="9 10">DSM 28246</strain>
    </source>
</reference>
<gene>
    <name evidence="9" type="ORF">H7C19_07815</name>
</gene>
<evidence type="ECO:0000256" key="5">
    <source>
        <dbReference type="PROSITE-ProRule" id="PRU01240"/>
    </source>
</evidence>
<dbReference type="InterPro" id="IPR023828">
    <property type="entry name" value="Peptidase_S8_Ser-AS"/>
</dbReference>
<dbReference type="InterPro" id="IPR023827">
    <property type="entry name" value="Peptidase_S8_Asp-AS"/>
</dbReference>
<keyword evidence="10" id="KW-1185">Reference proteome</keyword>
<dbReference type="Pfam" id="PF00082">
    <property type="entry name" value="Peptidase_S8"/>
    <property type="match status" value="1"/>
</dbReference>
<dbReference type="EMBL" id="JACJVP010000010">
    <property type="protein sequence ID" value="MBB6670594.1"/>
    <property type="molecule type" value="Genomic_DNA"/>
</dbReference>
<dbReference type="Gene3D" id="2.60.120.380">
    <property type="match status" value="3"/>
</dbReference>
<dbReference type="InterPro" id="IPR022398">
    <property type="entry name" value="Peptidase_S8_His-AS"/>
</dbReference>
<evidence type="ECO:0000313" key="10">
    <source>
        <dbReference type="Proteomes" id="UP000547209"/>
    </source>
</evidence>
<evidence type="ECO:0000256" key="1">
    <source>
        <dbReference type="ARBA" id="ARBA00011073"/>
    </source>
</evidence>
<keyword evidence="3 5" id="KW-0378">Hydrolase</keyword>
<accession>A0A7X0RQV6</accession>
<dbReference type="PRINTS" id="PR00723">
    <property type="entry name" value="SUBTILISIN"/>
</dbReference>
<evidence type="ECO:0000256" key="6">
    <source>
        <dbReference type="RuleBase" id="RU003355"/>
    </source>
</evidence>
<dbReference type="PROSITE" id="PS00136">
    <property type="entry name" value="SUBTILASE_ASP"/>
    <property type="match status" value="1"/>
</dbReference>
<evidence type="ECO:0000256" key="7">
    <source>
        <dbReference type="SAM" id="SignalP"/>
    </source>
</evidence>
<feature type="active site" description="Charge relay system" evidence="5">
    <location>
        <position position="125"/>
    </location>
</feature>
<dbReference type="InterPro" id="IPR036852">
    <property type="entry name" value="Peptidase_S8/S53_dom_sf"/>
</dbReference>
<dbReference type="SUPFAM" id="SSF52743">
    <property type="entry name" value="Subtilisin-like"/>
    <property type="match status" value="1"/>
</dbReference>
<protein>
    <submittedName>
        <fullName evidence="9">S8 family serine peptidase</fullName>
    </submittedName>
</protein>
<evidence type="ECO:0000256" key="4">
    <source>
        <dbReference type="ARBA" id="ARBA00022825"/>
    </source>
</evidence>
<dbReference type="Proteomes" id="UP000547209">
    <property type="component" value="Unassembled WGS sequence"/>
</dbReference>
<dbReference type="AlphaFoldDB" id="A0A7X0RQV6"/>
<dbReference type="GO" id="GO:0004252">
    <property type="term" value="F:serine-type endopeptidase activity"/>
    <property type="evidence" value="ECO:0007669"/>
    <property type="project" value="UniProtKB-UniRule"/>
</dbReference>
<feature type="active site" description="Charge relay system" evidence="5">
    <location>
        <position position="92"/>
    </location>
</feature>
<dbReference type="InterPro" id="IPR001119">
    <property type="entry name" value="SLH_dom"/>
</dbReference>
<sequence length="882" mass="93492">MKRERRTIREAARHALLGVLPCMAAAATLPPPFWTQALAAAPALEASALAEAAQPSAAAVAAREPAFLDVIGIPEAWKQLQRDVTGTIAIVDTGIDLKHPALSGLLTDGVNLLNEGRPPQDDNGHGTAVAGILAAIAEAAESAGGSASWQAKLMPIKALDRNGEGDERHLADGIRYAIDHGADIVVLSLGLRRDAPQMREVVRLAESKGVVLVAASGNDAATFGGKAAVQYPAAYPTVLAVAGADGRKAQGNSTGGPEIDLAAAWQVDTLAPGGGTTVTSGTSMAAPQAAGAIALLKAAHPDWKPAQLRETMRRTAEDISAKGWDRATGYGLLRADLAVSAEEVADWREPNGSRTTASPFPIGTEVSAAWYGKDDADMYVVDVPYEGRLAVQATTDASRSGGVRPRLALYPENGTKAIANVGAGSLKAEWKVAKGKYYLKAEGSSKSGSLAYRLESDFRMAPDEMEPNNTALTAYTLSPRSQRWTGNFDTRGDEDWSVVTLPRAGTLKIVVNPDTTRIDPAVTVRLASDDKAEETDANGDGEPETVTLTHAKAGKYYIKIRNAVTDKPEPVIGTYTVRMEYITPDEDPNEPNDGPLTATTIAVKAGIAAKGLIDEEGDEDWFRFTLDRNQELQFGLTGIPSGTSATLTLSDKQLQSLDLWSSDPERSGIQAVKSLKAGSYYLKVEADHAFRSPYYELSVQPKASGAAFGDTAGHWAEQPIAAVAKAGWLRGIGPNVFGPDRRLTRAEAIAALVRAAPPDAKGAGARAGALRFADVGRTHWAYAAIAEADAAGWLQRYDGRKLEPNRLLTRAEAAYYLAKAKGWKASLASRRLFTDVAANDWAAAEIETLAGKGWLSGYADGTFGPERTITRAEWAVLLSRLL</sequence>
<evidence type="ECO:0000256" key="2">
    <source>
        <dbReference type="ARBA" id="ARBA00022670"/>
    </source>
</evidence>
<evidence type="ECO:0000259" key="8">
    <source>
        <dbReference type="PROSITE" id="PS51272"/>
    </source>
</evidence>
<keyword evidence="2 5" id="KW-0645">Protease</keyword>
<evidence type="ECO:0000313" key="9">
    <source>
        <dbReference type="EMBL" id="MBB6670594.1"/>
    </source>
</evidence>
<dbReference type="PROSITE" id="PS00138">
    <property type="entry name" value="SUBTILASE_SER"/>
    <property type="match status" value="1"/>
</dbReference>
<dbReference type="Pfam" id="PF00395">
    <property type="entry name" value="SLH"/>
    <property type="match status" value="3"/>
</dbReference>
<organism evidence="9 10">
    <name type="scientific">Cohnella nanjingensis</name>
    <dbReference type="NCBI Taxonomy" id="1387779"/>
    <lineage>
        <taxon>Bacteria</taxon>
        <taxon>Bacillati</taxon>
        <taxon>Bacillota</taxon>
        <taxon>Bacilli</taxon>
        <taxon>Bacillales</taxon>
        <taxon>Paenibacillaceae</taxon>
        <taxon>Cohnella</taxon>
    </lineage>
</organism>
<dbReference type="PROSITE" id="PS51272">
    <property type="entry name" value="SLH"/>
    <property type="match status" value="3"/>
</dbReference>
<feature type="domain" description="SLH" evidence="8">
    <location>
        <begin position="768"/>
        <end position="828"/>
    </location>
</feature>
<keyword evidence="4 5" id="KW-0720">Serine protease</keyword>
<evidence type="ECO:0000256" key="3">
    <source>
        <dbReference type="ARBA" id="ARBA00022801"/>
    </source>
</evidence>
<feature type="domain" description="SLH" evidence="8">
    <location>
        <begin position="703"/>
        <end position="766"/>
    </location>
</feature>
<proteinExistence type="inferred from homology"/>
<dbReference type="PANTHER" id="PTHR43806">
    <property type="entry name" value="PEPTIDASE S8"/>
    <property type="match status" value="1"/>
</dbReference>
<dbReference type="PROSITE" id="PS00137">
    <property type="entry name" value="SUBTILASE_HIS"/>
    <property type="match status" value="1"/>
</dbReference>
<comment type="similarity">
    <text evidence="1 5 6">Belongs to the peptidase S8 family.</text>
</comment>
<comment type="caution">
    <text evidence="9">The sequence shown here is derived from an EMBL/GenBank/DDBJ whole genome shotgun (WGS) entry which is preliminary data.</text>
</comment>
<dbReference type="PROSITE" id="PS51892">
    <property type="entry name" value="SUBTILASE"/>
    <property type="match status" value="1"/>
</dbReference>
<dbReference type="InterPro" id="IPR015500">
    <property type="entry name" value="Peptidase_S8_subtilisin-rel"/>
</dbReference>
<feature type="chain" id="PRO_5030794808" evidence="7">
    <location>
        <begin position="27"/>
        <end position="882"/>
    </location>
</feature>
<feature type="signal peptide" evidence="7">
    <location>
        <begin position="1"/>
        <end position="26"/>
    </location>
</feature>
<feature type="domain" description="SLH" evidence="8">
    <location>
        <begin position="829"/>
        <end position="882"/>
    </location>
</feature>
<feature type="active site" description="Charge relay system" evidence="5">
    <location>
        <position position="283"/>
    </location>
</feature>
<dbReference type="GO" id="GO:0006508">
    <property type="term" value="P:proteolysis"/>
    <property type="evidence" value="ECO:0007669"/>
    <property type="project" value="UniProtKB-KW"/>
</dbReference>
<name>A0A7X0RQV6_9BACL</name>
<dbReference type="InterPro" id="IPR050131">
    <property type="entry name" value="Peptidase_S8_subtilisin-like"/>
</dbReference>